<evidence type="ECO:0000313" key="3">
    <source>
        <dbReference type="EMBL" id="WAS99034.1"/>
    </source>
</evidence>
<protein>
    <submittedName>
        <fullName evidence="3">Uncharacterized protein</fullName>
    </submittedName>
</protein>
<organism evidence="3 4">
    <name type="scientific">Nannocystis punicea</name>
    <dbReference type="NCBI Taxonomy" id="2995304"/>
    <lineage>
        <taxon>Bacteria</taxon>
        <taxon>Pseudomonadati</taxon>
        <taxon>Myxococcota</taxon>
        <taxon>Polyangia</taxon>
        <taxon>Nannocystales</taxon>
        <taxon>Nannocystaceae</taxon>
        <taxon>Nannocystis</taxon>
    </lineage>
</organism>
<evidence type="ECO:0000313" key="4">
    <source>
        <dbReference type="Proteomes" id="UP001164459"/>
    </source>
</evidence>
<proteinExistence type="predicted"/>
<keyword evidence="2" id="KW-0732">Signal</keyword>
<feature type="compositionally biased region" description="Low complexity" evidence="1">
    <location>
        <begin position="40"/>
        <end position="61"/>
    </location>
</feature>
<feature type="region of interest" description="Disordered" evidence="1">
    <location>
        <begin position="40"/>
        <end position="74"/>
    </location>
</feature>
<dbReference type="RefSeq" id="WP_269041395.1">
    <property type="nucleotide sequence ID" value="NZ_CP114040.1"/>
</dbReference>
<dbReference type="EMBL" id="CP114040">
    <property type="protein sequence ID" value="WAS99034.1"/>
    <property type="molecule type" value="Genomic_DNA"/>
</dbReference>
<evidence type="ECO:0000256" key="2">
    <source>
        <dbReference type="SAM" id="SignalP"/>
    </source>
</evidence>
<accession>A0ABY7HJB5</accession>
<gene>
    <name evidence="3" type="ORF">O0S08_23135</name>
</gene>
<evidence type="ECO:0000256" key="1">
    <source>
        <dbReference type="SAM" id="MobiDB-lite"/>
    </source>
</evidence>
<feature type="chain" id="PRO_5045897654" evidence="2">
    <location>
        <begin position="21"/>
        <end position="296"/>
    </location>
</feature>
<dbReference type="Proteomes" id="UP001164459">
    <property type="component" value="Chromosome"/>
</dbReference>
<name>A0ABY7HJB5_9BACT</name>
<keyword evidence="4" id="KW-1185">Reference proteome</keyword>
<feature type="signal peptide" evidence="2">
    <location>
        <begin position="1"/>
        <end position="20"/>
    </location>
</feature>
<sequence length="296" mass="30286">MSRRATALLLACACVPAADAPGTSATDTIITTSIATTGTTATTSAAPTTTTATSTSEALTSGGVTFIQPPDGGGSKECDLFEQDCPEGMKCSPHSADGDNAWETLKCVDVVPAPAGFHEPCQLLGVPASGEDTCDEGLMCWFTQSDTGVGICLPHCTGSPDAPVCAPGSRCSSTFPGEDILSLCLPSCDPLAQDCPNGGPCTPWDEEFWGCYSDDSGDEGQAFDPCVHVRACDPGLTCAEPELADECDPRANGCCLPYCDLDLPNTCPGQGQACVAWYVPGQAPPGLEDVGLCALP</sequence>
<reference evidence="3" key="1">
    <citation type="submission" date="2022-11" db="EMBL/GenBank/DDBJ databases">
        <title>Minimal conservation of predation-associated metabolite biosynthetic gene clusters underscores biosynthetic potential of Myxococcota including descriptions for ten novel species: Archangium lansinium sp. nov., Myxococcus landrumus sp. nov., Nannocystis bai.</title>
        <authorList>
            <person name="Ahearne A."/>
            <person name="Stevens C."/>
            <person name="Dowd S."/>
        </authorList>
    </citation>
    <scope>NUCLEOTIDE SEQUENCE</scope>
    <source>
        <strain evidence="3">Fl3</strain>
    </source>
</reference>